<feature type="compositionally biased region" description="Polar residues" evidence="1">
    <location>
        <begin position="48"/>
        <end position="58"/>
    </location>
</feature>
<reference evidence="2 3" key="1">
    <citation type="submission" date="2021-01" db="EMBL/GenBank/DDBJ databases">
        <title>Chromosome-level genome assembly of a human fungal pathogen reveals clustering of transcriptionally co-regulated genes.</title>
        <authorList>
            <person name="Voorhies M."/>
            <person name="Cohen S."/>
            <person name="Shea T.P."/>
            <person name="Petrus S."/>
            <person name="Munoz J.F."/>
            <person name="Poplawski S."/>
            <person name="Goldman W.E."/>
            <person name="Michael T."/>
            <person name="Cuomo C.A."/>
            <person name="Sil A."/>
            <person name="Beyhan S."/>
        </authorList>
    </citation>
    <scope>NUCLEOTIDE SEQUENCE [LARGE SCALE GENOMIC DNA]</scope>
    <source>
        <strain evidence="2 3">G184AR</strain>
    </source>
</reference>
<dbReference type="OrthoDB" id="1095242at2759"/>
<evidence type="ECO:0000313" key="3">
    <source>
        <dbReference type="Proteomes" id="UP000670092"/>
    </source>
</evidence>
<feature type="compositionally biased region" description="Basic and acidic residues" evidence="1">
    <location>
        <begin position="71"/>
        <end position="83"/>
    </location>
</feature>
<name>A0A8H7YPU0_AJECA</name>
<proteinExistence type="predicted"/>
<gene>
    <name evidence="2" type="ORF">I7I52_04756</name>
</gene>
<dbReference type="EMBL" id="JAEVHI010000004">
    <property type="protein sequence ID" value="KAG5293444.1"/>
    <property type="molecule type" value="Genomic_DNA"/>
</dbReference>
<dbReference type="AlphaFoldDB" id="A0A8H7YPU0"/>
<evidence type="ECO:0000256" key="1">
    <source>
        <dbReference type="SAM" id="MobiDB-lite"/>
    </source>
</evidence>
<sequence length="83" mass="9183">MLKSIVALPPEIFLLAHPASAYLSIAHDHLIFSLSPFPALKCIQCVSKNSSRTAQASTEAGKEKRRKKTGKSKEQENKKYALE</sequence>
<evidence type="ECO:0000313" key="2">
    <source>
        <dbReference type="EMBL" id="KAG5293444.1"/>
    </source>
</evidence>
<organism evidence="2 3">
    <name type="scientific">Ajellomyces capsulatus</name>
    <name type="common">Darling's disease fungus</name>
    <name type="synonym">Histoplasma capsulatum</name>
    <dbReference type="NCBI Taxonomy" id="5037"/>
    <lineage>
        <taxon>Eukaryota</taxon>
        <taxon>Fungi</taxon>
        <taxon>Dikarya</taxon>
        <taxon>Ascomycota</taxon>
        <taxon>Pezizomycotina</taxon>
        <taxon>Eurotiomycetes</taxon>
        <taxon>Eurotiomycetidae</taxon>
        <taxon>Onygenales</taxon>
        <taxon>Ajellomycetaceae</taxon>
        <taxon>Histoplasma</taxon>
    </lineage>
</organism>
<protein>
    <submittedName>
        <fullName evidence="2">Uncharacterized protein</fullName>
    </submittedName>
</protein>
<comment type="caution">
    <text evidence="2">The sequence shown here is derived from an EMBL/GenBank/DDBJ whole genome shotgun (WGS) entry which is preliminary data.</text>
</comment>
<dbReference type="Proteomes" id="UP000670092">
    <property type="component" value="Unassembled WGS sequence"/>
</dbReference>
<feature type="region of interest" description="Disordered" evidence="1">
    <location>
        <begin position="48"/>
        <end position="83"/>
    </location>
</feature>
<dbReference type="VEuPathDB" id="FungiDB:I7I52_04756"/>
<accession>A0A8H7YPU0</accession>